<dbReference type="NCBIfam" id="NF033788">
    <property type="entry name" value="HTH_metalloreg"/>
    <property type="match status" value="1"/>
</dbReference>
<dbReference type="AlphaFoldDB" id="K9GRJ3"/>
<evidence type="ECO:0000313" key="3">
    <source>
        <dbReference type="EMBL" id="EKV28575.1"/>
    </source>
</evidence>
<dbReference type="SUPFAM" id="SSF52788">
    <property type="entry name" value="Phosphotyrosine protein phosphatases I"/>
    <property type="match status" value="1"/>
</dbReference>
<protein>
    <submittedName>
        <fullName evidence="3">Arsenate reductase</fullName>
    </submittedName>
</protein>
<dbReference type="Proteomes" id="UP000009881">
    <property type="component" value="Unassembled WGS sequence"/>
</dbReference>
<dbReference type="InterPro" id="IPR001845">
    <property type="entry name" value="HTH_ArsR_DNA-bd_dom"/>
</dbReference>
<dbReference type="InterPro" id="IPR036196">
    <property type="entry name" value="Ptyr_pPase_sf"/>
</dbReference>
<dbReference type="InterPro" id="IPR036390">
    <property type="entry name" value="WH_DNA-bd_sf"/>
</dbReference>
<sequence>MVVLKQSRNCHLKLVWNSGTVIRMTMTTRDAATLLSALSSEARLSAWRRLLEAGAAGMTHGDLAAALGMPKPTLSFHLRDLRQAGLVESRRDGRTMVYTASALAGEALAAFLMETCCGHRPELCLDRPEKEGSPMSLAPDKVYNVLFLCTGNSARSIMAECILQREGQGRFRAFSAGSTPRGEIAPEAMNLLVRNNYPTGHLRSKSWDEFAKDGAPRMDFVFTVCDDAAGEVCPAWPGQPLTAHWGVPDPVAFEGDARQRALAFADTFRMLTNRISVFCALPLRSLDKLTLQKRLDDIGGMDASAGAA</sequence>
<dbReference type="GO" id="GO:0003700">
    <property type="term" value="F:DNA-binding transcription factor activity"/>
    <property type="evidence" value="ECO:0007669"/>
    <property type="project" value="InterPro"/>
</dbReference>
<dbReference type="Pfam" id="PF01451">
    <property type="entry name" value="LMWPc"/>
    <property type="match status" value="1"/>
</dbReference>
<dbReference type="InterPro" id="IPR011991">
    <property type="entry name" value="ArsR-like_HTH"/>
</dbReference>
<reference evidence="3 4" key="1">
    <citation type="journal article" date="2013" name="Genome Announc.">
        <title>Draft Genome Sequence of an Alphaproteobacterium, Caenispirillum salinarum AK4(T), Isolated from a Solar Saltern.</title>
        <authorList>
            <person name="Khatri I."/>
            <person name="Singh A."/>
            <person name="Korpole S."/>
            <person name="Pinnaka A.K."/>
            <person name="Subramanian S."/>
        </authorList>
    </citation>
    <scope>NUCLEOTIDE SEQUENCE [LARGE SCALE GENOMIC DNA]</scope>
    <source>
        <strain evidence="3 4">AK4</strain>
    </source>
</reference>
<accession>K9GRJ3</accession>
<dbReference type="PATRIC" id="fig|1238182.3.peg.3000"/>
<name>K9GRJ3_9PROT</name>
<dbReference type="SMART" id="SM00418">
    <property type="entry name" value="HTH_ARSR"/>
    <property type="match status" value="1"/>
</dbReference>
<dbReference type="CDD" id="cd00090">
    <property type="entry name" value="HTH_ARSR"/>
    <property type="match status" value="1"/>
</dbReference>
<keyword evidence="4" id="KW-1185">Reference proteome</keyword>
<evidence type="ECO:0000313" key="4">
    <source>
        <dbReference type="Proteomes" id="UP000009881"/>
    </source>
</evidence>
<evidence type="ECO:0000256" key="1">
    <source>
        <dbReference type="ARBA" id="ARBA00022849"/>
    </source>
</evidence>
<dbReference type="PROSITE" id="PS50987">
    <property type="entry name" value="HTH_ARSR_2"/>
    <property type="match status" value="1"/>
</dbReference>
<dbReference type="Gene3D" id="1.10.10.10">
    <property type="entry name" value="Winged helix-like DNA-binding domain superfamily/Winged helix DNA-binding domain"/>
    <property type="match status" value="1"/>
</dbReference>
<proteinExistence type="predicted"/>
<dbReference type="eggNOG" id="COG0394">
    <property type="taxonomic scope" value="Bacteria"/>
</dbReference>
<dbReference type="InterPro" id="IPR036388">
    <property type="entry name" value="WH-like_DNA-bd_sf"/>
</dbReference>
<dbReference type="EMBL" id="ANHY01000015">
    <property type="protein sequence ID" value="EKV28575.1"/>
    <property type="molecule type" value="Genomic_DNA"/>
</dbReference>
<dbReference type="SMART" id="SM00226">
    <property type="entry name" value="LMWPc"/>
    <property type="match status" value="1"/>
</dbReference>
<dbReference type="PRINTS" id="PR00778">
    <property type="entry name" value="HTHARSR"/>
</dbReference>
<dbReference type="Gene3D" id="3.40.50.2300">
    <property type="match status" value="1"/>
</dbReference>
<keyword evidence="1" id="KW-0059">Arsenical resistance</keyword>
<dbReference type="PANTHER" id="PTHR43428:SF1">
    <property type="entry name" value="ARSENATE REDUCTASE"/>
    <property type="match status" value="1"/>
</dbReference>
<dbReference type="PANTHER" id="PTHR43428">
    <property type="entry name" value="ARSENATE REDUCTASE"/>
    <property type="match status" value="1"/>
</dbReference>
<evidence type="ECO:0000259" key="2">
    <source>
        <dbReference type="PROSITE" id="PS50987"/>
    </source>
</evidence>
<dbReference type="InterPro" id="IPR023485">
    <property type="entry name" value="Ptyr_pPase"/>
</dbReference>
<comment type="caution">
    <text evidence="3">The sequence shown here is derived from an EMBL/GenBank/DDBJ whole genome shotgun (WGS) entry which is preliminary data.</text>
</comment>
<dbReference type="SUPFAM" id="SSF46785">
    <property type="entry name" value="Winged helix' DNA-binding domain"/>
    <property type="match status" value="1"/>
</dbReference>
<dbReference type="GO" id="GO:0046685">
    <property type="term" value="P:response to arsenic-containing substance"/>
    <property type="evidence" value="ECO:0007669"/>
    <property type="project" value="UniProtKB-KW"/>
</dbReference>
<dbReference type="eggNOG" id="COG0640">
    <property type="taxonomic scope" value="Bacteria"/>
</dbReference>
<feature type="domain" description="HTH arsR-type" evidence="2">
    <location>
        <begin position="23"/>
        <end position="120"/>
    </location>
</feature>
<organism evidence="3 4">
    <name type="scientific">Caenispirillum salinarum AK4</name>
    <dbReference type="NCBI Taxonomy" id="1238182"/>
    <lineage>
        <taxon>Bacteria</taxon>
        <taxon>Pseudomonadati</taxon>
        <taxon>Pseudomonadota</taxon>
        <taxon>Alphaproteobacteria</taxon>
        <taxon>Rhodospirillales</taxon>
        <taxon>Novispirillaceae</taxon>
        <taxon>Caenispirillum</taxon>
    </lineage>
</organism>
<dbReference type="Pfam" id="PF12840">
    <property type="entry name" value="HTH_20"/>
    <property type="match status" value="1"/>
</dbReference>
<dbReference type="CDD" id="cd16345">
    <property type="entry name" value="LMWP_ArsC"/>
    <property type="match status" value="1"/>
</dbReference>
<gene>
    <name evidence="3" type="ORF">C882_0786</name>
</gene>
<dbReference type="STRING" id="1238182.C882_0786"/>